<dbReference type="SUPFAM" id="SSF54637">
    <property type="entry name" value="Thioesterase/thiol ester dehydrase-isomerase"/>
    <property type="match status" value="1"/>
</dbReference>
<comment type="caution">
    <text evidence="1">The sequence shown here is derived from an EMBL/GenBank/DDBJ whole genome shotgun (WGS) entry which is preliminary data.</text>
</comment>
<dbReference type="Pfam" id="PF22817">
    <property type="entry name" value="ApeP-like"/>
    <property type="match status" value="1"/>
</dbReference>
<evidence type="ECO:0000313" key="2">
    <source>
        <dbReference type="Proteomes" id="UP000887320"/>
    </source>
</evidence>
<dbReference type="Gene3D" id="3.10.129.10">
    <property type="entry name" value="Hotdog Thioesterase"/>
    <property type="match status" value="1"/>
</dbReference>
<name>A0A8X8GDB1_ACIGI</name>
<dbReference type="EMBL" id="JAHWXT010000001">
    <property type="protein sequence ID" value="MCF0263567.1"/>
    <property type="molecule type" value="Genomic_DNA"/>
</dbReference>
<organism evidence="1 2">
    <name type="scientific">Acinetobacter guillouiae</name>
    <name type="common">Acinetobacter genomosp. 11</name>
    <dbReference type="NCBI Taxonomy" id="106649"/>
    <lineage>
        <taxon>Bacteria</taxon>
        <taxon>Pseudomonadati</taxon>
        <taxon>Pseudomonadota</taxon>
        <taxon>Gammaproteobacteria</taxon>
        <taxon>Moraxellales</taxon>
        <taxon>Moraxellaceae</taxon>
        <taxon>Acinetobacter</taxon>
    </lineage>
</organism>
<evidence type="ECO:0000313" key="1">
    <source>
        <dbReference type="EMBL" id="MCF0263567.1"/>
    </source>
</evidence>
<dbReference type="PIRSF" id="PIRSF020565">
    <property type="entry name" value="3Ho_Ac_ACP_DH_prd"/>
    <property type="match status" value="1"/>
</dbReference>
<dbReference type="AlphaFoldDB" id="A0A8X8GDB1"/>
<dbReference type="InterPro" id="IPR029069">
    <property type="entry name" value="HotDog_dom_sf"/>
</dbReference>
<dbReference type="InterPro" id="IPR016776">
    <property type="entry name" value="ApeP-like_dehydratase"/>
</dbReference>
<sequence>MSLDAIQFIPHEKPMVFVDQLLELGENFALANLTITPELMFSDEQGLPTWSSIELMAQTISAFAGAKGQKMGQTPQIGYLLGTRKLNLPLAYFEFGKTLTIRAEQQYLHEGLAQFSCEISYEEHKISAVLSVYEPPVKAEQ</sequence>
<dbReference type="RefSeq" id="WP_034613969.1">
    <property type="nucleotide sequence ID" value="NZ_CBDHDO010000002.1"/>
</dbReference>
<accession>A0A8X8GDB1</accession>
<reference evidence="1" key="1">
    <citation type="submission" date="2021-07" db="EMBL/GenBank/DDBJ databases">
        <authorList>
            <person name="Fernandez M."/>
            <person name="Pereira P."/>
            <person name="Torres Tejerizo G.A."/>
            <person name="Gonzalez P."/>
            <person name="Agostini E."/>
        </authorList>
    </citation>
    <scope>NUCLEOTIDE SEQUENCE</scope>
    <source>
        <strain evidence="1">SFC 500-1A</strain>
    </source>
</reference>
<proteinExistence type="predicted"/>
<gene>
    <name evidence="1" type="ORF">KW868_03685</name>
</gene>
<protein>
    <submittedName>
        <fullName evidence="1">3-hydroxylacyl-ACP dehydratase</fullName>
    </submittedName>
</protein>
<dbReference type="Proteomes" id="UP000887320">
    <property type="component" value="Unassembled WGS sequence"/>
</dbReference>